<feature type="transmembrane region" description="Helical" evidence="9">
    <location>
        <begin position="81"/>
        <end position="105"/>
    </location>
</feature>
<feature type="transmembrane region" description="Helical" evidence="9">
    <location>
        <begin position="145"/>
        <end position="169"/>
    </location>
</feature>
<dbReference type="GO" id="GO:0008324">
    <property type="term" value="F:monoatomic cation transmembrane transporter activity"/>
    <property type="evidence" value="ECO:0007669"/>
    <property type="project" value="InterPro"/>
</dbReference>
<accession>A0A1I0YC97</accession>
<evidence type="ECO:0000256" key="9">
    <source>
        <dbReference type="SAM" id="Phobius"/>
    </source>
</evidence>
<keyword evidence="8 9" id="KW-0472">Membrane</keyword>
<dbReference type="RefSeq" id="WP_092066204.1">
    <property type="nucleotide sequence ID" value="NZ_FOJU01000005.1"/>
</dbReference>
<proteinExistence type="inferred from homology"/>
<keyword evidence="3" id="KW-0813">Transport</keyword>
<keyword evidence="11" id="KW-1185">Reference proteome</keyword>
<dbReference type="PANTHER" id="PTHR32024:SF2">
    <property type="entry name" value="TRK SYSTEM POTASSIUM UPTAKE PROTEIN TRKG-RELATED"/>
    <property type="match status" value="1"/>
</dbReference>
<comment type="similarity">
    <text evidence="2">Belongs to the TrkH potassium transport family.</text>
</comment>
<keyword evidence="7" id="KW-0406">Ion transport</keyword>
<gene>
    <name evidence="10" type="ORF">SAMN05421688_2930</name>
</gene>
<keyword evidence="6 9" id="KW-1133">Transmembrane helix</keyword>
<dbReference type="GO" id="GO:0005886">
    <property type="term" value="C:plasma membrane"/>
    <property type="evidence" value="ECO:0007669"/>
    <property type="project" value="UniProtKB-SubCell"/>
</dbReference>
<evidence type="ECO:0000256" key="4">
    <source>
        <dbReference type="ARBA" id="ARBA00022475"/>
    </source>
</evidence>
<dbReference type="OrthoDB" id="9810952at2"/>
<evidence type="ECO:0000256" key="3">
    <source>
        <dbReference type="ARBA" id="ARBA00022448"/>
    </source>
</evidence>
<dbReference type="InterPro" id="IPR003445">
    <property type="entry name" value="Cat_transpt"/>
</dbReference>
<reference evidence="10 11" key="1">
    <citation type="submission" date="2016-10" db="EMBL/GenBank/DDBJ databases">
        <authorList>
            <person name="de Groot N.N."/>
        </authorList>
    </citation>
    <scope>NUCLEOTIDE SEQUENCE [LARGE SCALE GENOMIC DNA]</scope>
    <source>
        <strain evidence="10 11">DSM 29316</strain>
    </source>
</reference>
<feature type="transmembrane region" description="Helical" evidence="9">
    <location>
        <begin position="395"/>
        <end position="417"/>
    </location>
</feature>
<feature type="transmembrane region" description="Helical" evidence="9">
    <location>
        <begin position="455"/>
        <end position="479"/>
    </location>
</feature>
<evidence type="ECO:0000313" key="11">
    <source>
        <dbReference type="Proteomes" id="UP000198796"/>
    </source>
</evidence>
<evidence type="ECO:0000256" key="6">
    <source>
        <dbReference type="ARBA" id="ARBA00022989"/>
    </source>
</evidence>
<dbReference type="EMBL" id="FOJU01000005">
    <property type="protein sequence ID" value="SFB11015.1"/>
    <property type="molecule type" value="Genomic_DNA"/>
</dbReference>
<feature type="transmembrane region" description="Helical" evidence="9">
    <location>
        <begin position="49"/>
        <end position="69"/>
    </location>
</feature>
<feature type="transmembrane region" description="Helical" evidence="9">
    <location>
        <begin position="332"/>
        <end position="354"/>
    </location>
</feature>
<evidence type="ECO:0000256" key="8">
    <source>
        <dbReference type="ARBA" id="ARBA00023136"/>
    </source>
</evidence>
<comment type="subcellular location">
    <subcellularLocation>
        <location evidence="1">Cell membrane</location>
        <topology evidence="1">Multi-pass membrane protein</topology>
    </subcellularLocation>
</comment>
<evidence type="ECO:0000313" key="10">
    <source>
        <dbReference type="EMBL" id="SFB11015.1"/>
    </source>
</evidence>
<name>A0A1I0YC97_9RHOB</name>
<keyword evidence="5 9" id="KW-0812">Transmembrane</keyword>
<dbReference type="GO" id="GO:0030001">
    <property type="term" value="P:metal ion transport"/>
    <property type="evidence" value="ECO:0007669"/>
    <property type="project" value="UniProtKB-ARBA"/>
</dbReference>
<organism evidence="10 11">
    <name type="scientific">Poseidonocella pacifica</name>
    <dbReference type="NCBI Taxonomy" id="871651"/>
    <lineage>
        <taxon>Bacteria</taxon>
        <taxon>Pseudomonadati</taxon>
        <taxon>Pseudomonadota</taxon>
        <taxon>Alphaproteobacteria</taxon>
        <taxon>Rhodobacterales</taxon>
        <taxon>Roseobacteraceae</taxon>
        <taxon>Poseidonocella</taxon>
    </lineage>
</organism>
<feature type="transmembrane region" description="Helical" evidence="9">
    <location>
        <begin position="190"/>
        <end position="209"/>
    </location>
</feature>
<evidence type="ECO:0000256" key="5">
    <source>
        <dbReference type="ARBA" id="ARBA00022692"/>
    </source>
</evidence>
<evidence type="ECO:0000256" key="1">
    <source>
        <dbReference type="ARBA" id="ARBA00004651"/>
    </source>
</evidence>
<dbReference type="Proteomes" id="UP000198796">
    <property type="component" value="Unassembled WGS sequence"/>
</dbReference>
<evidence type="ECO:0000256" key="2">
    <source>
        <dbReference type="ARBA" id="ARBA00009137"/>
    </source>
</evidence>
<dbReference type="PANTHER" id="PTHR32024">
    <property type="entry name" value="TRK SYSTEM POTASSIUM UPTAKE PROTEIN TRKG-RELATED"/>
    <property type="match status" value="1"/>
</dbReference>
<feature type="transmembrane region" description="Helical" evidence="9">
    <location>
        <begin position="20"/>
        <end position="43"/>
    </location>
</feature>
<dbReference type="STRING" id="871651.SAMN05421688_2930"/>
<feature type="transmembrane region" description="Helical" evidence="9">
    <location>
        <begin position="240"/>
        <end position="263"/>
    </location>
</feature>
<dbReference type="AlphaFoldDB" id="A0A1I0YC97"/>
<evidence type="ECO:0000256" key="7">
    <source>
        <dbReference type="ARBA" id="ARBA00023065"/>
    </source>
</evidence>
<keyword evidence="4" id="KW-1003">Cell membrane</keyword>
<sequence>MASTAQFSSVRWRARPGKVVWTLLGHGNVLLAILLPPLAAALIEREWRLALMFLPGILLCLLGVLLTYRRPAPSDLRSIEASVTFALLFLIASILPLPVFVSLGLGPVDALFESVSGITSTGLSVVPDLESWPISAHFLRAWTQWIGGFAIALAGVALILGPGPAAHVMGETTFGQRDLLQSTRAQARSLLRIYCAITVIGVLLLWPLLPSWWEAVCVTLAAVSTGGFAPRNESLAAYSLGAQVLTLLLCLSTTVSFGFYGLARSKGALRSLRKTNAAAVVLTALIGVLATLLLAVATGARDIDELAAESLTFLSAFTTAGFSIGPIEGSPALTALLLAAMVVGGGIGSTAGGIKLDRALTLLKMVRLEFNRLRIPPSAVTSLMEQGRRVAAERIVSVAAITTCYAVSALVFWIIFLASGEPALPALFDVTSALSTVGLSAGVTGPDLAPHLKGALILAMLLGRLEFLALIAALSPLTWTSGR</sequence>
<dbReference type="Pfam" id="PF02386">
    <property type="entry name" value="TrkH"/>
    <property type="match status" value="1"/>
</dbReference>
<protein>
    <submittedName>
        <fullName evidence="10">Trk system potassium uptake protein TrkH</fullName>
    </submittedName>
</protein>
<feature type="transmembrane region" description="Helical" evidence="9">
    <location>
        <begin position="275"/>
        <end position="297"/>
    </location>
</feature>